<evidence type="ECO:0000313" key="3">
    <source>
        <dbReference type="RefSeq" id="XP_021815359.1"/>
    </source>
</evidence>
<proteinExistence type="predicted"/>
<feature type="chain" id="PRO_5028433004" evidence="1">
    <location>
        <begin position="23"/>
        <end position="161"/>
    </location>
</feature>
<gene>
    <name evidence="3" type="primary">LOC110757917</name>
</gene>
<dbReference type="AlphaFoldDB" id="A0A6P5SH58"/>
<sequence>MLLPKGFFILVFVFLPSKPLSSLLLSRRNQRLCVRHRQTALSHHLSEPNLPFSHPSSLSSSLTEALSAPTILSAQNPSQAILSVIQRPLSLRFSQSRHLSQSPPPLSVAAITDSAQQFAAISSFYLPLFLSVRKLNWQQLVQIRKRFLEHFAAFLPLSEIL</sequence>
<name>A0A6P5SH58_PRUAV</name>
<keyword evidence="2" id="KW-1185">Reference proteome</keyword>
<protein>
    <submittedName>
        <fullName evidence="3">Uncharacterized protein LOC110757917</fullName>
    </submittedName>
</protein>
<feature type="signal peptide" evidence="1">
    <location>
        <begin position="1"/>
        <end position="22"/>
    </location>
</feature>
<dbReference type="RefSeq" id="XP_021815359.1">
    <property type="nucleotide sequence ID" value="XM_021959667.1"/>
</dbReference>
<organism evidence="2 3">
    <name type="scientific">Prunus avium</name>
    <name type="common">Cherry</name>
    <name type="synonym">Cerasus avium</name>
    <dbReference type="NCBI Taxonomy" id="42229"/>
    <lineage>
        <taxon>Eukaryota</taxon>
        <taxon>Viridiplantae</taxon>
        <taxon>Streptophyta</taxon>
        <taxon>Embryophyta</taxon>
        <taxon>Tracheophyta</taxon>
        <taxon>Spermatophyta</taxon>
        <taxon>Magnoliopsida</taxon>
        <taxon>eudicotyledons</taxon>
        <taxon>Gunneridae</taxon>
        <taxon>Pentapetalae</taxon>
        <taxon>rosids</taxon>
        <taxon>fabids</taxon>
        <taxon>Rosales</taxon>
        <taxon>Rosaceae</taxon>
        <taxon>Amygdaloideae</taxon>
        <taxon>Amygdaleae</taxon>
        <taxon>Prunus</taxon>
    </lineage>
</organism>
<accession>A0A6P5SH58</accession>
<keyword evidence="1" id="KW-0732">Signal</keyword>
<reference evidence="3" key="1">
    <citation type="submission" date="2025-08" db="UniProtKB">
        <authorList>
            <consortium name="RefSeq"/>
        </authorList>
    </citation>
    <scope>IDENTIFICATION</scope>
</reference>
<evidence type="ECO:0000313" key="2">
    <source>
        <dbReference type="Proteomes" id="UP000515124"/>
    </source>
</evidence>
<evidence type="ECO:0000256" key="1">
    <source>
        <dbReference type="SAM" id="SignalP"/>
    </source>
</evidence>
<dbReference type="Proteomes" id="UP000515124">
    <property type="component" value="Unplaced"/>
</dbReference>
<dbReference type="KEGG" id="pavi:110757917"/>
<dbReference type="GeneID" id="110757917"/>